<feature type="compositionally biased region" description="Polar residues" evidence="6">
    <location>
        <begin position="211"/>
        <end position="226"/>
    </location>
</feature>
<feature type="domain" description="T-box" evidence="7">
    <location>
        <begin position="1"/>
        <end position="140"/>
    </location>
</feature>
<feature type="region of interest" description="Disordered" evidence="6">
    <location>
        <begin position="304"/>
        <end position="370"/>
    </location>
</feature>
<dbReference type="PANTHER" id="PTHR11267:SF181">
    <property type="entry name" value="OPTOMOTOR-BLIND PROTEIN"/>
    <property type="match status" value="1"/>
</dbReference>
<feature type="region of interest" description="Disordered" evidence="6">
    <location>
        <begin position="445"/>
        <end position="467"/>
    </location>
</feature>
<dbReference type="Gene3D" id="2.60.40.820">
    <property type="entry name" value="Transcription factor, T-box"/>
    <property type="match status" value="1"/>
</dbReference>
<dbReference type="CDD" id="cd00182">
    <property type="entry name" value="T-box"/>
    <property type="match status" value="1"/>
</dbReference>
<keyword evidence="9" id="KW-1185">Reference proteome</keyword>
<keyword evidence="4 5" id="KW-0539">Nucleus</keyword>
<dbReference type="Pfam" id="PF00907">
    <property type="entry name" value="T-box"/>
    <property type="match status" value="1"/>
</dbReference>
<dbReference type="SUPFAM" id="SSF49417">
    <property type="entry name" value="p53-like transcription factors"/>
    <property type="match status" value="1"/>
</dbReference>
<accession>A0A9W9ZWT6</accession>
<evidence type="ECO:0000256" key="5">
    <source>
        <dbReference type="PROSITE-ProRule" id="PRU00201"/>
    </source>
</evidence>
<name>A0A9W9ZWT6_9CNID</name>
<dbReference type="PANTHER" id="PTHR11267">
    <property type="entry name" value="T-BOX PROTEIN-RELATED"/>
    <property type="match status" value="1"/>
</dbReference>
<dbReference type="GO" id="GO:0001708">
    <property type="term" value="P:cell fate specification"/>
    <property type="evidence" value="ECO:0007669"/>
    <property type="project" value="TreeGrafter"/>
</dbReference>
<reference evidence="8" key="1">
    <citation type="submission" date="2023-01" db="EMBL/GenBank/DDBJ databases">
        <title>Genome assembly of the deep-sea coral Lophelia pertusa.</title>
        <authorList>
            <person name="Herrera S."/>
            <person name="Cordes E."/>
        </authorList>
    </citation>
    <scope>NUCLEOTIDE SEQUENCE</scope>
    <source>
        <strain evidence="8">USNM1676648</strain>
        <tissue evidence="8">Polyp</tissue>
    </source>
</reference>
<dbReference type="InterPro" id="IPR001699">
    <property type="entry name" value="TF_T-box"/>
</dbReference>
<organism evidence="8 9">
    <name type="scientific">Desmophyllum pertusum</name>
    <dbReference type="NCBI Taxonomy" id="174260"/>
    <lineage>
        <taxon>Eukaryota</taxon>
        <taxon>Metazoa</taxon>
        <taxon>Cnidaria</taxon>
        <taxon>Anthozoa</taxon>
        <taxon>Hexacorallia</taxon>
        <taxon>Scleractinia</taxon>
        <taxon>Caryophylliina</taxon>
        <taxon>Caryophylliidae</taxon>
        <taxon>Desmophyllum</taxon>
    </lineage>
</organism>
<proteinExistence type="predicted"/>
<dbReference type="GO" id="GO:0005634">
    <property type="term" value="C:nucleus"/>
    <property type="evidence" value="ECO:0007669"/>
    <property type="project" value="UniProtKB-SubCell"/>
</dbReference>
<dbReference type="OrthoDB" id="5977067at2759"/>
<evidence type="ECO:0000313" key="8">
    <source>
        <dbReference type="EMBL" id="KAJ7387444.1"/>
    </source>
</evidence>
<feature type="compositionally biased region" description="Low complexity" evidence="6">
    <location>
        <begin position="318"/>
        <end position="331"/>
    </location>
</feature>
<evidence type="ECO:0000313" key="9">
    <source>
        <dbReference type="Proteomes" id="UP001163046"/>
    </source>
</evidence>
<comment type="subcellular location">
    <subcellularLocation>
        <location evidence="5">Nucleus</location>
    </subcellularLocation>
</comment>
<evidence type="ECO:0000256" key="4">
    <source>
        <dbReference type="ARBA" id="ARBA00023242"/>
    </source>
</evidence>
<comment type="caution">
    <text evidence="8">The sequence shown here is derived from an EMBL/GenBank/DDBJ whole genome shotgun (WGS) entry which is preliminary data.</text>
</comment>
<dbReference type="GO" id="GO:0000978">
    <property type="term" value="F:RNA polymerase II cis-regulatory region sequence-specific DNA binding"/>
    <property type="evidence" value="ECO:0007669"/>
    <property type="project" value="InterPro"/>
</dbReference>
<dbReference type="SMART" id="SM00425">
    <property type="entry name" value="TBOX"/>
    <property type="match status" value="1"/>
</dbReference>
<dbReference type="GO" id="GO:0000981">
    <property type="term" value="F:DNA-binding transcription factor activity, RNA polymerase II-specific"/>
    <property type="evidence" value="ECO:0007669"/>
    <property type="project" value="TreeGrafter"/>
</dbReference>
<dbReference type="InterPro" id="IPR036960">
    <property type="entry name" value="T-box_sf"/>
</dbReference>
<evidence type="ECO:0000256" key="1">
    <source>
        <dbReference type="ARBA" id="ARBA00023015"/>
    </source>
</evidence>
<dbReference type="InterPro" id="IPR046360">
    <property type="entry name" value="T-box_DNA-bd"/>
</dbReference>
<dbReference type="PROSITE" id="PS50252">
    <property type="entry name" value="TBOX_3"/>
    <property type="match status" value="1"/>
</dbReference>
<evidence type="ECO:0000259" key="7">
    <source>
        <dbReference type="PROSITE" id="PS50252"/>
    </source>
</evidence>
<feature type="compositionally biased region" description="Basic and acidic residues" evidence="6">
    <location>
        <begin position="153"/>
        <end position="165"/>
    </location>
</feature>
<dbReference type="EMBL" id="MU825874">
    <property type="protein sequence ID" value="KAJ7387444.1"/>
    <property type="molecule type" value="Genomic_DNA"/>
</dbReference>
<dbReference type="AlphaFoldDB" id="A0A9W9ZWT6"/>
<dbReference type="GO" id="GO:0045893">
    <property type="term" value="P:positive regulation of DNA-templated transcription"/>
    <property type="evidence" value="ECO:0007669"/>
    <property type="project" value="InterPro"/>
</dbReference>
<evidence type="ECO:0000256" key="2">
    <source>
        <dbReference type="ARBA" id="ARBA00023125"/>
    </source>
</evidence>
<dbReference type="InterPro" id="IPR008967">
    <property type="entry name" value="p53-like_TF_DNA-bd_sf"/>
</dbReference>
<dbReference type="GO" id="GO:0000785">
    <property type="term" value="C:chromatin"/>
    <property type="evidence" value="ECO:0007669"/>
    <property type="project" value="TreeGrafter"/>
</dbReference>
<comment type="caution">
    <text evidence="5">Lacks conserved residue(s) required for the propagation of feature annotation.</text>
</comment>
<feature type="compositionally biased region" description="Polar residues" evidence="6">
    <location>
        <begin position="356"/>
        <end position="367"/>
    </location>
</feature>
<keyword evidence="1" id="KW-0805">Transcription regulation</keyword>
<feature type="region of interest" description="Disordered" evidence="6">
    <location>
        <begin position="507"/>
        <end position="529"/>
    </location>
</feature>
<keyword evidence="3" id="KW-0804">Transcription</keyword>
<feature type="compositionally biased region" description="Basic and acidic residues" evidence="6">
    <location>
        <begin position="333"/>
        <end position="342"/>
    </location>
</feature>
<evidence type="ECO:0000256" key="3">
    <source>
        <dbReference type="ARBA" id="ARBA00023163"/>
    </source>
</evidence>
<dbReference type="Proteomes" id="UP001163046">
    <property type="component" value="Unassembled WGS sequence"/>
</dbReference>
<evidence type="ECO:0000256" key="6">
    <source>
        <dbReference type="SAM" id="MobiDB-lite"/>
    </source>
</evidence>
<dbReference type="PRINTS" id="PR00937">
    <property type="entry name" value="TBOX"/>
</dbReference>
<gene>
    <name evidence="8" type="primary">TBX3</name>
    <name evidence="8" type="ORF">OS493_004442</name>
</gene>
<feature type="region of interest" description="Disordered" evidence="6">
    <location>
        <begin position="141"/>
        <end position="255"/>
    </location>
</feature>
<keyword evidence="2 5" id="KW-0238">DNA-binding</keyword>
<sequence>MIDFVLMDEFRYSFDANHNRWVPNWRALAEEDCPRVYIHPETPATGASLMQNVLTFKMLKLTNSFKTASKSAQAILVSTMRRYVPRVMVVESANGVYFDYKLREEFYFPETEFMAVSQYRNKQITKLKIDANPFASAYRSEGLHGQAKRRRIESKTASEDWKDWITPEDGPPSNNSSLEEPGINSDEPDAENNSSSSEFVDEPSPEESVISDEQQANGKNPASPCQTGLRKEVSDAHNSIQDGTHKQENSSTVSQVIQIQLTNQTSESESQLSCGESPEWIWGFDEQMSLRYASENQMEGIVKQGDRPGNAAGKMQMTPRTKLPKLLPTLRSTEGRSSKDNEETVETEPVKEPTVNQVDTLSSQPNDTICDDNSKTEQLCSSDATAQSDAASSCLEEAEKPSITCNNSPKPQTINSHTDSILSRFRSAAGLLSVIGQEVSRLACSDSGKSSVTPAKRSAGPKNKKDSSLNALIQMCSEAEGSLGSRAYLPRSVRPWGTVSRDIFSKNVDGTPASQDISSRESEEESGGFQPLPAVTRLCLKKQWRNQPLLPIVSFHKNQIATSQCH</sequence>
<protein>
    <submittedName>
        <fullName evidence="8">T-box transcription factor tbx3</fullName>
    </submittedName>
</protein>